<feature type="compositionally biased region" description="Acidic residues" evidence="1">
    <location>
        <begin position="122"/>
        <end position="143"/>
    </location>
</feature>
<keyword evidence="3" id="KW-1185">Reference proteome</keyword>
<evidence type="ECO:0000256" key="1">
    <source>
        <dbReference type="SAM" id="MobiDB-lite"/>
    </source>
</evidence>
<organism evidence="2 3">
    <name type="scientific">Mortierella alpina</name>
    <name type="common">Oleaginous fungus</name>
    <name type="synonym">Mortierella renispora</name>
    <dbReference type="NCBI Taxonomy" id="64518"/>
    <lineage>
        <taxon>Eukaryota</taxon>
        <taxon>Fungi</taxon>
        <taxon>Fungi incertae sedis</taxon>
        <taxon>Mucoromycota</taxon>
        <taxon>Mortierellomycotina</taxon>
        <taxon>Mortierellomycetes</taxon>
        <taxon>Mortierellales</taxon>
        <taxon>Mortierellaceae</taxon>
        <taxon>Mortierella</taxon>
    </lineage>
</organism>
<feature type="compositionally biased region" description="Basic residues" evidence="1">
    <location>
        <begin position="77"/>
        <end position="87"/>
    </location>
</feature>
<evidence type="ECO:0000313" key="2">
    <source>
        <dbReference type="EMBL" id="KAF9950926.1"/>
    </source>
</evidence>
<comment type="caution">
    <text evidence="2">The sequence shown here is derived from an EMBL/GenBank/DDBJ whole genome shotgun (WGS) entry which is preliminary data.</text>
</comment>
<sequence>MVSHNNSRRPRLVLLLGTALYLQGAILPTTLAAKTHPDLASDLAQTNDLVKSDPALSQSQQHVSNLQQDSQTVAAVHKGKGKNKKGDKKAARESAAVDAKGTKAHNHSKNRVQDEVKGSNDSDVDSDSDNDNDNDNQEEEEGSGGDRDDNDDKDKRKNDVSSYLADLWKGIVHLGEEPNIQAGIAALTSGIHGVTKHHGKRD</sequence>
<feature type="region of interest" description="Disordered" evidence="1">
    <location>
        <begin position="54"/>
        <end position="157"/>
    </location>
</feature>
<reference evidence="2" key="1">
    <citation type="journal article" date="2020" name="Fungal Divers.">
        <title>Resolving the Mortierellaceae phylogeny through synthesis of multi-gene phylogenetics and phylogenomics.</title>
        <authorList>
            <person name="Vandepol N."/>
            <person name="Liber J."/>
            <person name="Desiro A."/>
            <person name="Na H."/>
            <person name="Kennedy M."/>
            <person name="Barry K."/>
            <person name="Grigoriev I.V."/>
            <person name="Miller A.N."/>
            <person name="O'Donnell K."/>
            <person name="Stajich J.E."/>
            <person name="Bonito G."/>
        </authorList>
    </citation>
    <scope>NUCLEOTIDE SEQUENCE</scope>
    <source>
        <strain evidence="2">CK1249</strain>
    </source>
</reference>
<feature type="non-terminal residue" evidence="2">
    <location>
        <position position="202"/>
    </location>
</feature>
<dbReference type="EMBL" id="JAAAHY010001251">
    <property type="protein sequence ID" value="KAF9950926.1"/>
    <property type="molecule type" value="Genomic_DNA"/>
</dbReference>
<proteinExistence type="predicted"/>
<protein>
    <submittedName>
        <fullName evidence="2">Uncharacterized protein</fullName>
    </submittedName>
</protein>
<feature type="compositionally biased region" description="Polar residues" evidence="1">
    <location>
        <begin position="54"/>
        <end position="73"/>
    </location>
</feature>
<name>A0A9P6IWT8_MORAP</name>
<feature type="compositionally biased region" description="Basic and acidic residues" evidence="1">
    <location>
        <begin position="144"/>
        <end position="157"/>
    </location>
</feature>
<dbReference type="AlphaFoldDB" id="A0A9P6IWT8"/>
<dbReference type="OrthoDB" id="2434852at2759"/>
<feature type="compositionally biased region" description="Basic and acidic residues" evidence="1">
    <location>
        <begin position="111"/>
        <end position="120"/>
    </location>
</feature>
<gene>
    <name evidence="2" type="ORF">BGZ70_001184</name>
</gene>
<dbReference type="Proteomes" id="UP000738359">
    <property type="component" value="Unassembled WGS sequence"/>
</dbReference>
<accession>A0A9P6IWT8</accession>
<evidence type="ECO:0000313" key="3">
    <source>
        <dbReference type="Proteomes" id="UP000738359"/>
    </source>
</evidence>